<evidence type="ECO:0000256" key="2">
    <source>
        <dbReference type="ARBA" id="ARBA00022801"/>
    </source>
</evidence>
<dbReference type="SUPFAM" id="SSF52279">
    <property type="entry name" value="Beta-D-glucan exohydrolase, C-terminal domain"/>
    <property type="match status" value="1"/>
</dbReference>
<comment type="caution">
    <text evidence="4">The sequence shown here is derived from an EMBL/GenBank/DDBJ whole genome shotgun (WGS) entry which is preliminary data.</text>
</comment>
<dbReference type="EMBL" id="AJWY01012434">
    <property type="protein sequence ID" value="EKC49958.1"/>
    <property type="molecule type" value="Genomic_DNA"/>
</dbReference>
<dbReference type="InterPro" id="IPR002772">
    <property type="entry name" value="Glyco_hydro_3_C"/>
</dbReference>
<feature type="non-terminal residue" evidence="4">
    <location>
        <position position="173"/>
    </location>
</feature>
<evidence type="ECO:0000259" key="3">
    <source>
        <dbReference type="Pfam" id="PF01915"/>
    </source>
</evidence>
<keyword evidence="2 4" id="KW-0378">Hydrolase</keyword>
<accession>K1RX92</accession>
<gene>
    <name evidence="4" type="ORF">LEA_18136</name>
</gene>
<dbReference type="PANTHER" id="PTHR42715">
    <property type="entry name" value="BETA-GLUCOSIDASE"/>
    <property type="match status" value="1"/>
</dbReference>
<dbReference type="InterPro" id="IPR036881">
    <property type="entry name" value="Glyco_hydro_3_C_sf"/>
</dbReference>
<dbReference type="Pfam" id="PF01915">
    <property type="entry name" value="Glyco_hydro_3_C"/>
    <property type="match status" value="1"/>
</dbReference>
<dbReference type="GO" id="GO:0005975">
    <property type="term" value="P:carbohydrate metabolic process"/>
    <property type="evidence" value="ECO:0007669"/>
    <property type="project" value="InterPro"/>
</dbReference>
<protein>
    <submittedName>
        <fullName evidence="4">Glycoside hydrolase family 3 domain protein</fullName>
    </submittedName>
</protein>
<evidence type="ECO:0000313" key="4">
    <source>
        <dbReference type="EMBL" id="EKC49958.1"/>
    </source>
</evidence>
<reference evidence="4" key="1">
    <citation type="journal article" date="2013" name="Environ. Microbiol.">
        <title>Microbiota from the distal guts of lean and obese adolescents exhibit partial functional redundancy besides clear differences in community structure.</title>
        <authorList>
            <person name="Ferrer M."/>
            <person name="Ruiz A."/>
            <person name="Lanza F."/>
            <person name="Haange S.B."/>
            <person name="Oberbach A."/>
            <person name="Till H."/>
            <person name="Bargiela R."/>
            <person name="Campoy C."/>
            <person name="Segura M.T."/>
            <person name="Richter M."/>
            <person name="von Bergen M."/>
            <person name="Seifert J."/>
            <person name="Suarez A."/>
        </authorList>
    </citation>
    <scope>NUCLEOTIDE SEQUENCE</scope>
</reference>
<proteinExistence type="inferred from homology"/>
<dbReference type="AlphaFoldDB" id="K1RX92"/>
<sequence>MPLKDNIVKSASEKSNKAVVFIGRSAGEDRENVLEKGSYYLTSREKEMLDLVTAHFDDVILVLNIGSLIDFKEIDAYKDKISSILIAWQGGMESGNALSDILSGEVTPSGKLSDTIAKRYEDYPSSGSFGAKEYNNYVEDIFVGYRYFETFAPEKVLYEFGFGLSYTNFKIET</sequence>
<comment type="similarity">
    <text evidence="1">Belongs to the glycosyl hydrolase 3 family.</text>
</comment>
<dbReference type="PANTHER" id="PTHR42715:SF10">
    <property type="entry name" value="BETA-GLUCOSIDASE"/>
    <property type="match status" value="1"/>
</dbReference>
<name>K1RX92_9ZZZZ</name>
<dbReference type="GO" id="GO:0004553">
    <property type="term" value="F:hydrolase activity, hydrolyzing O-glycosyl compounds"/>
    <property type="evidence" value="ECO:0007669"/>
    <property type="project" value="InterPro"/>
</dbReference>
<dbReference type="InterPro" id="IPR050288">
    <property type="entry name" value="Cellulose_deg_GH3"/>
</dbReference>
<dbReference type="Gene3D" id="3.40.50.1700">
    <property type="entry name" value="Glycoside hydrolase family 3 C-terminal domain"/>
    <property type="match status" value="1"/>
</dbReference>
<evidence type="ECO:0000256" key="1">
    <source>
        <dbReference type="ARBA" id="ARBA00005336"/>
    </source>
</evidence>
<organism evidence="4">
    <name type="scientific">human gut metagenome</name>
    <dbReference type="NCBI Taxonomy" id="408170"/>
    <lineage>
        <taxon>unclassified sequences</taxon>
        <taxon>metagenomes</taxon>
        <taxon>organismal metagenomes</taxon>
    </lineage>
</organism>
<feature type="domain" description="Glycoside hydrolase family 3 C-terminal" evidence="3">
    <location>
        <begin position="9"/>
        <end position="166"/>
    </location>
</feature>